<evidence type="ECO:0000313" key="2">
    <source>
        <dbReference type="EMBL" id="MCP1375983.1"/>
    </source>
</evidence>
<accession>A0ABT1FF15</accession>
<reference evidence="2 3" key="1">
    <citation type="submission" date="2022-06" db="EMBL/GenBank/DDBJ databases">
        <title>Dyella sp. Sa strain:Sa Genome sequencing.</title>
        <authorList>
            <person name="Park S."/>
        </authorList>
    </citation>
    <scope>NUCLEOTIDE SEQUENCE [LARGE SCALE GENOMIC DNA]</scope>
    <source>
        <strain evidence="2 3">Sa</strain>
    </source>
</reference>
<dbReference type="Proteomes" id="UP001204615">
    <property type="component" value="Unassembled WGS sequence"/>
</dbReference>
<organism evidence="2 3">
    <name type="scientific">Dyella lutea</name>
    <dbReference type="NCBI Taxonomy" id="2950441"/>
    <lineage>
        <taxon>Bacteria</taxon>
        <taxon>Pseudomonadati</taxon>
        <taxon>Pseudomonadota</taxon>
        <taxon>Gammaproteobacteria</taxon>
        <taxon>Lysobacterales</taxon>
        <taxon>Rhodanobacteraceae</taxon>
        <taxon>Dyella</taxon>
    </lineage>
</organism>
<dbReference type="EMBL" id="JAMZEK010000004">
    <property type="protein sequence ID" value="MCP1375983.1"/>
    <property type="molecule type" value="Genomic_DNA"/>
</dbReference>
<evidence type="ECO:0000313" key="3">
    <source>
        <dbReference type="Proteomes" id="UP001204615"/>
    </source>
</evidence>
<keyword evidence="3" id="KW-1185">Reference proteome</keyword>
<gene>
    <name evidence="2" type="ORF">NC595_18195</name>
</gene>
<proteinExistence type="predicted"/>
<dbReference type="RefSeq" id="WP_253568765.1">
    <property type="nucleotide sequence ID" value="NZ_JAMZEK010000004.1"/>
</dbReference>
<sequence length="51" mass="5491">MPDLSPALCRLIDSLAQHAVQEYLTGEAAQHNGQGEQRPNHPTLPSLNEAA</sequence>
<protein>
    <submittedName>
        <fullName evidence="2">Uncharacterized protein</fullName>
    </submittedName>
</protein>
<evidence type="ECO:0000256" key="1">
    <source>
        <dbReference type="SAM" id="MobiDB-lite"/>
    </source>
</evidence>
<comment type="caution">
    <text evidence="2">The sequence shown here is derived from an EMBL/GenBank/DDBJ whole genome shotgun (WGS) entry which is preliminary data.</text>
</comment>
<name>A0ABT1FF15_9GAMM</name>
<feature type="region of interest" description="Disordered" evidence="1">
    <location>
        <begin position="26"/>
        <end position="51"/>
    </location>
</feature>